<name>A0ABX7FNM3_BRECH</name>
<proteinExistence type="predicted"/>
<protein>
    <submittedName>
        <fullName evidence="2">Uncharacterized protein</fullName>
    </submittedName>
</protein>
<reference evidence="2 3" key="1">
    <citation type="submission" date="2021-01" db="EMBL/GenBank/DDBJ databases">
        <title>Identification of strong promoters based on the transcriptome of Brevibacillus choshinensis.</title>
        <authorList>
            <person name="Yao D."/>
            <person name="Zhang K."/>
            <person name="Wu J."/>
        </authorList>
    </citation>
    <scope>NUCLEOTIDE SEQUENCE [LARGE SCALE GENOMIC DNA]</scope>
    <source>
        <strain evidence="2 3">HPD31-SP3</strain>
    </source>
</reference>
<accession>A0ABX7FNM3</accession>
<dbReference type="NCBIfam" id="NF042414">
    <property type="entry name" value="CLC_0170_fam"/>
    <property type="match status" value="1"/>
</dbReference>
<dbReference type="InterPro" id="IPR049971">
    <property type="entry name" value="CLC_0170-like"/>
</dbReference>
<keyword evidence="1" id="KW-0812">Transmembrane</keyword>
<keyword evidence="3" id="KW-1185">Reference proteome</keyword>
<keyword evidence="1" id="KW-0472">Membrane</keyword>
<feature type="transmembrane region" description="Helical" evidence="1">
    <location>
        <begin position="15"/>
        <end position="35"/>
    </location>
</feature>
<dbReference type="Proteomes" id="UP000596248">
    <property type="component" value="Chromosome"/>
</dbReference>
<gene>
    <name evidence="2" type="ORF">JNE38_26075</name>
</gene>
<sequence length="71" mass="8003">MGFSLVIGYMESLTSYYLALLLFVTGLILRFRYYIAYQNRQLTRDAAVAKGGSYTLLSLAAVVLIAHYMLI</sequence>
<dbReference type="EMBL" id="CP069127">
    <property type="protein sequence ID" value="QRG66906.1"/>
    <property type="molecule type" value="Genomic_DNA"/>
</dbReference>
<feature type="transmembrane region" description="Helical" evidence="1">
    <location>
        <begin position="47"/>
        <end position="70"/>
    </location>
</feature>
<evidence type="ECO:0000313" key="3">
    <source>
        <dbReference type="Proteomes" id="UP000596248"/>
    </source>
</evidence>
<evidence type="ECO:0000313" key="2">
    <source>
        <dbReference type="EMBL" id="QRG66906.1"/>
    </source>
</evidence>
<dbReference type="RefSeq" id="WP_203353970.1">
    <property type="nucleotide sequence ID" value="NZ_CP069127.1"/>
</dbReference>
<evidence type="ECO:0000256" key="1">
    <source>
        <dbReference type="SAM" id="Phobius"/>
    </source>
</evidence>
<keyword evidence="1" id="KW-1133">Transmembrane helix</keyword>
<organism evidence="2 3">
    <name type="scientific">Brevibacillus choshinensis</name>
    <dbReference type="NCBI Taxonomy" id="54911"/>
    <lineage>
        <taxon>Bacteria</taxon>
        <taxon>Bacillati</taxon>
        <taxon>Bacillota</taxon>
        <taxon>Bacilli</taxon>
        <taxon>Bacillales</taxon>
        <taxon>Paenibacillaceae</taxon>
        <taxon>Brevibacillus</taxon>
    </lineage>
</organism>